<protein>
    <submittedName>
        <fullName evidence="2">Uncharacterized protein</fullName>
    </submittedName>
</protein>
<organism evidence="2 3">
    <name type="scientific">Sphingomonas melonis</name>
    <dbReference type="NCBI Taxonomy" id="152682"/>
    <lineage>
        <taxon>Bacteria</taxon>
        <taxon>Pseudomonadati</taxon>
        <taxon>Pseudomonadota</taxon>
        <taxon>Alphaproteobacteria</taxon>
        <taxon>Sphingomonadales</taxon>
        <taxon>Sphingomonadaceae</taxon>
        <taxon>Sphingomonas</taxon>
    </lineage>
</organism>
<comment type="caution">
    <text evidence="2">The sequence shown here is derived from an EMBL/GenBank/DDBJ whole genome shotgun (WGS) entry which is preliminary data.</text>
</comment>
<sequence length="105" mass="11262">MADEAQDPTPGGHGPGDTQACTGTRADDGPEGKLYPVAVALRATFDADNHATLSRDVTGLMLDLSRVPFEPHEFEPLLRPLAPPPPAGWLARARLALRRLREARG</sequence>
<evidence type="ECO:0000256" key="1">
    <source>
        <dbReference type="SAM" id="MobiDB-lite"/>
    </source>
</evidence>
<feature type="region of interest" description="Disordered" evidence="1">
    <location>
        <begin position="1"/>
        <end position="32"/>
    </location>
</feature>
<gene>
    <name evidence="2" type="ORF">SR41_13100</name>
</gene>
<dbReference type="EMBL" id="JXTP01000064">
    <property type="protein sequence ID" value="KIU26705.1"/>
    <property type="molecule type" value="Genomic_DNA"/>
</dbReference>
<accession>A0A0D1M411</accession>
<evidence type="ECO:0000313" key="2">
    <source>
        <dbReference type="EMBL" id="KIU26705.1"/>
    </source>
</evidence>
<dbReference type="AlphaFoldDB" id="A0A0D1M411"/>
<dbReference type="PATRIC" id="fig|1549858.7.peg.2324"/>
<reference evidence="2 3" key="1">
    <citation type="submission" date="2015-01" db="EMBL/GenBank/DDBJ databases">
        <title>Genome of Sphingomonas taxi strain 30a.</title>
        <authorList>
            <person name="Eevers N."/>
            <person name="Van Hamme J."/>
            <person name="Bottos E."/>
            <person name="Weyens N."/>
            <person name="Vangronsveld J."/>
        </authorList>
    </citation>
    <scope>NUCLEOTIDE SEQUENCE [LARGE SCALE GENOMIC DNA]</scope>
    <source>
        <strain evidence="2 3">30a</strain>
    </source>
</reference>
<name>A0A0D1M411_9SPHN</name>
<dbReference type="Proteomes" id="UP000033203">
    <property type="component" value="Unassembled WGS sequence"/>
</dbReference>
<evidence type="ECO:0000313" key="3">
    <source>
        <dbReference type="Proteomes" id="UP000033203"/>
    </source>
</evidence>
<proteinExistence type="predicted"/>